<accession>A0A8K0HQU6</accession>
<reference evidence="2" key="1">
    <citation type="submission" date="2020-03" db="EMBL/GenBank/DDBJ databases">
        <title>A high-quality chromosome-level genome assembly of a woody plant with both climbing and erect habits, Rhamnella rubrinervis.</title>
        <authorList>
            <person name="Lu Z."/>
            <person name="Yang Y."/>
            <person name="Zhu X."/>
            <person name="Sun Y."/>
        </authorList>
    </citation>
    <scope>NUCLEOTIDE SEQUENCE</scope>
    <source>
        <strain evidence="2">BYM</strain>
        <tissue evidence="2">Leaf</tissue>
    </source>
</reference>
<evidence type="ECO:0000256" key="1">
    <source>
        <dbReference type="SAM" id="MobiDB-lite"/>
    </source>
</evidence>
<feature type="region of interest" description="Disordered" evidence="1">
    <location>
        <begin position="107"/>
        <end position="132"/>
    </location>
</feature>
<dbReference type="AlphaFoldDB" id="A0A8K0HQU6"/>
<dbReference type="OrthoDB" id="1194650at2759"/>
<dbReference type="EMBL" id="VOIH02000001">
    <property type="protein sequence ID" value="KAF3457426.1"/>
    <property type="molecule type" value="Genomic_DNA"/>
</dbReference>
<keyword evidence="3" id="KW-1185">Reference proteome</keyword>
<protein>
    <submittedName>
        <fullName evidence="2">Uncharacterized protein</fullName>
    </submittedName>
</protein>
<evidence type="ECO:0000313" key="3">
    <source>
        <dbReference type="Proteomes" id="UP000796880"/>
    </source>
</evidence>
<gene>
    <name evidence="2" type="ORF">FNV43_RR02084</name>
</gene>
<organism evidence="2 3">
    <name type="scientific">Rhamnella rubrinervis</name>
    <dbReference type="NCBI Taxonomy" id="2594499"/>
    <lineage>
        <taxon>Eukaryota</taxon>
        <taxon>Viridiplantae</taxon>
        <taxon>Streptophyta</taxon>
        <taxon>Embryophyta</taxon>
        <taxon>Tracheophyta</taxon>
        <taxon>Spermatophyta</taxon>
        <taxon>Magnoliopsida</taxon>
        <taxon>eudicotyledons</taxon>
        <taxon>Gunneridae</taxon>
        <taxon>Pentapetalae</taxon>
        <taxon>rosids</taxon>
        <taxon>fabids</taxon>
        <taxon>Rosales</taxon>
        <taxon>Rhamnaceae</taxon>
        <taxon>rhamnoid group</taxon>
        <taxon>Rhamneae</taxon>
        <taxon>Rhamnella</taxon>
    </lineage>
</organism>
<name>A0A8K0HQU6_9ROSA</name>
<proteinExistence type="predicted"/>
<comment type="caution">
    <text evidence="2">The sequence shown here is derived from an EMBL/GenBank/DDBJ whole genome shotgun (WGS) entry which is preliminary data.</text>
</comment>
<evidence type="ECO:0000313" key="2">
    <source>
        <dbReference type="EMBL" id="KAF3457426.1"/>
    </source>
</evidence>
<sequence length="192" mass="22206">MQRLKGIDKFEAVVFCGGFVHHLLLRQLYNNDPLVIEFEFNGVGVRYLWGNLCYDLTISNFQLKMEAGKHRASYNLYEFSLAFQVRPDDKQHVGPPVITVSALSYATPNPESEQEPMYSTRASTQSQPKGAPSQYLEGMINKLREDFANMQADFGLQLAQQADCFFWASMQWRYNKHMVRDPNVDENMDQFE</sequence>
<dbReference type="Proteomes" id="UP000796880">
    <property type="component" value="Unassembled WGS sequence"/>
</dbReference>